<dbReference type="GO" id="GO:0007166">
    <property type="term" value="P:cell surface receptor signaling pathway"/>
    <property type="evidence" value="ECO:0007669"/>
    <property type="project" value="InterPro"/>
</dbReference>
<keyword evidence="4" id="KW-1185">Reference proteome</keyword>
<evidence type="ECO:0000313" key="4">
    <source>
        <dbReference type="Proteomes" id="UP000516437"/>
    </source>
</evidence>
<accession>A0A6A1VL59</accession>
<dbReference type="InterPro" id="IPR045274">
    <property type="entry name" value="WAK-like"/>
</dbReference>
<dbReference type="OrthoDB" id="4062651at2759"/>
<dbReference type="PANTHER" id="PTHR27005">
    <property type="entry name" value="WALL-ASSOCIATED RECEPTOR KINASE-LIKE 21"/>
    <property type="match status" value="1"/>
</dbReference>
<keyword evidence="3" id="KW-0675">Receptor</keyword>
<dbReference type="Proteomes" id="UP000516437">
    <property type="component" value="Chromosome 5"/>
</dbReference>
<dbReference type="GO" id="GO:0005524">
    <property type="term" value="F:ATP binding"/>
    <property type="evidence" value="ECO:0007669"/>
    <property type="project" value="UniProtKB-KW"/>
</dbReference>
<dbReference type="GO" id="GO:0005886">
    <property type="term" value="C:plasma membrane"/>
    <property type="evidence" value="ECO:0007669"/>
    <property type="project" value="TreeGrafter"/>
</dbReference>
<comment type="caution">
    <text evidence="3">The sequence shown here is derived from an EMBL/GenBank/DDBJ whole genome shotgun (WGS) entry which is preliminary data.</text>
</comment>
<organism evidence="3 4">
    <name type="scientific">Morella rubra</name>
    <name type="common">Chinese bayberry</name>
    <dbReference type="NCBI Taxonomy" id="262757"/>
    <lineage>
        <taxon>Eukaryota</taxon>
        <taxon>Viridiplantae</taxon>
        <taxon>Streptophyta</taxon>
        <taxon>Embryophyta</taxon>
        <taxon>Tracheophyta</taxon>
        <taxon>Spermatophyta</taxon>
        <taxon>Magnoliopsida</taxon>
        <taxon>eudicotyledons</taxon>
        <taxon>Gunneridae</taxon>
        <taxon>Pentapetalae</taxon>
        <taxon>rosids</taxon>
        <taxon>fabids</taxon>
        <taxon>Fagales</taxon>
        <taxon>Myricaceae</taxon>
        <taxon>Morella</taxon>
    </lineage>
</organism>
<evidence type="ECO:0000313" key="3">
    <source>
        <dbReference type="EMBL" id="KAB1212596.1"/>
    </source>
</evidence>
<proteinExistence type="predicted"/>
<keyword evidence="3" id="KW-0808">Transferase</keyword>
<dbReference type="GO" id="GO:0004674">
    <property type="term" value="F:protein serine/threonine kinase activity"/>
    <property type="evidence" value="ECO:0007669"/>
    <property type="project" value="TreeGrafter"/>
</dbReference>
<dbReference type="Gene3D" id="1.10.510.10">
    <property type="entry name" value="Transferase(Phosphotransferase) domain 1"/>
    <property type="match status" value="1"/>
</dbReference>
<dbReference type="AlphaFoldDB" id="A0A6A1VL59"/>
<evidence type="ECO:0000256" key="1">
    <source>
        <dbReference type="ARBA" id="ARBA00022741"/>
    </source>
</evidence>
<gene>
    <name evidence="3" type="ORF">CJ030_MR5G022563</name>
</gene>
<dbReference type="PANTHER" id="PTHR27005:SF280">
    <property type="entry name" value="WALL-ASSOCIATED RECEPTOR KINASE-LIKE 8"/>
    <property type="match status" value="1"/>
</dbReference>
<dbReference type="EMBL" id="RXIC02000023">
    <property type="protein sequence ID" value="KAB1212596.1"/>
    <property type="molecule type" value="Genomic_DNA"/>
</dbReference>
<reference evidence="3 4" key="1">
    <citation type="journal article" date="2019" name="Plant Biotechnol. J.">
        <title>The red bayberry genome and genetic basis of sex determination.</title>
        <authorList>
            <person name="Jia H.M."/>
            <person name="Jia H.J."/>
            <person name="Cai Q.L."/>
            <person name="Wang Y."/>
            <person name="Zhao H.B."/>
            <person name="Yang W.F."/>
            <person name="Wang G.Y."/>
            <person name="Li Y.H."/>
            <person name="Zhan D.L."/>
            <person name="Shen Y.T."/>
            <person name="Niu Q.F."/>
            <person name="Chang L."/>
            <person name="Qiu J."/>
            <person name="Zhao L."/>
            <person name="Xie H.B."/>
            <person name="Fu W.Y."/>
            <person name="Jin J."/>
            <person name="Li X.W."/>
            <person name="Jiao Y."/>
            <person name="Zhou C.C."/>
            <person name="Tu T."/>
            <person name="Chai C.Y."/>
            <person name="Gao J.L."/>
            <person name="Fan L.J."/>
            <person name="van de Weg E."/>
            <person name="Wang J.Y."/>
            <person name="Gao Z.S."/>
        </authorList>
    </citation>
    <scope>NUCLEOTIDE SEQUENCE [LARGE SCALE GENOMIC DNA]</scope>
    <source>
        <tissue evidence="3">Leaves</tissue>
    </source>
</reference>
<keyword evidence="2" id="KW-0067">ATP-binding</keyword>
<keyword evidence="1" id="KW-0547">Nucleotide-binding</keyword>
<protein>
    <submittedName>
        <fullName evidence="3">Wall-associated receptor kinase-like 8</fullName>
    </submittedName>
</protein>
<evidence type="ECO:0000256" key="2">
    <source>
        <dbReference type="ARBA" id="ARBA00022840"/>
    </source>
</evidence>
<sequence length="104" mass="11842">MVQEAKGLASYFTDSMDEDNLFNIIDNRVLEEGEKEEIIAVANLTRRCLYISGKERPTIKEVATEQEAVQVLRKATKLQLPYNVVKDAKTENVREMGCFCINNV</sequence>
<keyword evidence="3" id="KW-0418">Kinase</keyword>
<name>A0A6A1VL59_9ROSI</name>